<dbReference type="AlphaFoldDB" id="A0AAV4P4W6"/>
<proteinExistence type="predicted"/>
<reference evidence="2 3" key="1">
    <citation type="submission" date="2021-06" db="EMBL/GenBank/DDBJ databases">
        <title>Caerostris extrusa draft genome.</title>
        <authorList>
            <person name="Kono N."/>
            <person name="Arakawa K."/>
        </authorList>
    </citation>
    <scope>NUCLEOTIDE SEQUENCE [LARGE SCALE GENOMIC DNA]</scope>
</reference>
<keyword evidence="3" id="KW-1185">Reference proteome</keyword>
<accession>A0AAV4P4W6</accession>
<sequence>MFFNRSSAKFDILDQVKRTVSSDCKEHVLDEWEQLKHEFSSDKESKISCYGCCKSGSPVTHEVANFANHGMPIGIYHVAALKQFTEVETTQIAPLGKRGRLKNGDVVSASKLSDMGRAKLPSDEARRRRLESARRSRQEERRRTLKGKRKDT</sequence>
<evidence type="ECO:0000313" key="2">
    <source>
        <dbReference type="EMBL" id="GIX91236.1"/>
    </source>
</evidence>
<name>A0AAV4P4W6_CAEEX</name>
<dbReference type="EMBL" id="BPLR01021567">
    <property type="protein sequence ID" value="GIX91236.1"/>
    <property type="molecule type" value="Genomic_DNA"/>
</dbReference>
<organism evidence="2 3">
    <name type="scientific">Caerostris extrusa</name>
    <name type="common">Bark spider</name>
    <name type="synonym">Caerostris bankana</name>
    <dbReference type="NCBI Taxonomy" id="172846"/>
    <lineage>
        <taxon>Eukaryota</taxon>
        <taxon>Metazoa</taxon>
        <taxon>Ecdysozoa</taxon>
        <taxon>Arthropoda</taxon>
        <taxon>Chelicerata</taxon>
        <taxon>Arachnida</taxon>
        <taxon>Araneae</taxon>
        <taxon>Araneomorphae</taxon>
        <taxon>Entelegynae</taxon>
        <taxon>Araneoidea</taxon>
        <taxon>Araneidae</taxon>
        <taxon>Caerostris</taxon>
    </lineage>
</organism>
<feature type="compositionally biased region" description="Basic and acidic residues" evidence="1">
    <location>
        <begin position="114"/>
        <end position="142"/>
    </location>
</feature>
<feature type="compositionally biased region" description="Basic residues" evidence="1">
    <location>
        <begin position="143"/>
        <end position="152"/>
    </location>
</feature>
<gene>
    <name evidence="2" type="ORF">CEXT_386271</name>
</gene>
<evidence type="ECO:0000313" key="3">
    <source>
        <dbReference type="Proteomes" id="UP001054945"/>
    </source>
</evidence>
<evidence type="ECO:0000256" key="1">
    <source>
        <dbReference type="SAM" id="MobiDB-lite"/>
    </source>
</evidence>
<comment type="caution">
    <text evidence="2">The sequence shown here is derived from an EMBL/GenBank/DDBJ whole genome shotgun (WGS) entry which is preliminary data.</text>
</comment>
<feature type="region of interest" description="Disordered" evidence="1">
    <location>
        <begin position="96"/>
        <end position="152"/>
    </location>
</feature>
<dbReference type="Proteomes" id="UP001054945">
    <property type="component" value="Unassembled WGS sequence"/>
</dbReference>
<protein>
    <submittedName>
        <fullName evidence="2">Uncharacterized protein</fullName>
    </submittedName>
</protein>